<dbReference type="Proteomes" id="UP001150925">
    <property type="component" value="Unassembled WGS sequence"/>
</dbReference>
<dbReference type="AlphaFoldDB" id="A0A9W8E2A4"/>
<accession>A0A9W8E2A4</accession>
<proteinExistence type="predicted"/>
<reference evidence="2" key="1">
    <citation type="submission" date="2022-07" db="EMBL/GenBank/DDBJ databases">
        <title>Phylogenomic reconstructions and comparative analyses of Kickxellomycotina fungi.</title>
        <authorList>
            <person name="Reynolds N.K."/>
            <person name="Stajich J.E."/>
            <person name="Barry K."/>
            <person name="Grigoriev I.V."/>
            <person name="Crous P."/>
            <person name="Smith M.E."/>
        </authorList>
    </citation>
    <scope>NUCLEOTIDE SEQUENCE</scope>
    <source>
        <strain evidence="2">RSA 1196</strain>
    </source>
</reference>
<evidence type="ECO:0000256" key="1">
    <source>
        <dbReference type="SAM" id="MobiDB-lite"/>
    </source>
</evidence>
<dbReference type="EMBL" id="JANBPY010000659">
    <property type="protein sequence ID" value="KAJ1964825.1"/>
    <property type="molecule type" value="Genomic_DNA"/>
</dbReference>
<keyword evidence="3" id="KW-1185">Reference proteome</keyword>
<evidence type="ECO:0000313" key="2">
    <source>
        <dbReference type="EMBL" id="KAJ1964825.1"/>
    </source>
</evidence>
<evidence type="ECO:0000313" key="3">
    <source>
        <dbReference type="Proteomes" id="UP001150925"/>
    </source>
</evidence>
<organism evidence="2 3">
    <name type="scientific">Dispira parvispora</name>
    <dbReference type="NCBI Taxonomy" id="1520584"/>
    <lineage>
        <taxon>Eukaryota</taxon>
        <taxon>Fungi</taxon>
        <taxon>Fungi incertae sedis</taxon>
        <taxon>Zoopagomycota</taxon>
        <taxon>Kickxellomycotina</taxon>
        <taxon>Dimargaritomycetes</taxon>
        <taxon>Dimargaritales</taxon>
        <taxon>Dimargaritaceae</taxon>
        <taxon>Dispira</taxon>
    </lineage>
</organism>
<protein>
    <submittedName>
        <fullName evidence="2">Uncharacterized protein</fullName>
    </submittedName>
</protein>
<comment type="caution">
    <text evidence="2">The sequence shown here is derived from an EMBL/GenBank/DDBJ whole genome shotgun (WGS) entry which is preliminary data.</text>
</comment>
<sequence length="100" mass="11684">MMDDNLFSLLAPTRDTPWQYELHQLRRVNQQLRGELKNLVEHKHRKTQAKRRNLASRTSGMDRTGGQVRCHLDRANLPQPEDEESTQYFICIPFIPGDPA</sequence>
<gene>
    <name evidence="2" type="ORF">IWQ62_002819</name>
</gene>
<name>A0A9W8E2A4_9FUNG</name>
<feature type="compositionally biased region" description="Basic residues" evidence="1">
    <location>
        <begin position="42"/>
        <end position="54"/>
    </location>
</feature>
<feature type="region of interest" description="Disordered" evidence="1">
    <location>
        <begin position="41"/>
        <end position="81"/>
    </location>
</feature>